<evidence type="ECO:0000256" key="4">
    <source>
        <dbReference type="ARBA" id="ARBA00023049"/>
    </source>
</evidence>
<dbReference type="SUPFAM" id="SSF55486">
    <property type="entry name" value="Metalloproteases ('zincins'), catalytic domain"/>
    <property type="match status" value="1"/>
</dbReference>
<evidence type="ECO:0000256" key="2">
    <source>
        <dbReference type="ARBA" id="ARBA00022801"/>
    </source>
</evidence>
<sequence length="381" mass="43994">MKPTYFCALFLIYAYATCGEAMQEEERRDEVIRLGLYFVYDNAFSSRALFKVNGSYNAYFAALTRAAQEFFKLHYDPKILLTLVGSSQLQEEDIVENTTTSDKKLNASDTLDKLGTIMTWNNSLDPSVDVVFLATGMPLYIKESWMTGEWYGLSYRRSICYGNATVGIIHDDGATFNGVRLTALQIALVLGAYKDNGRWGECPQNEEEEYLTSNSRGGRIPYLSECSRESVRNFYYRFRDNDDICWNDIPKPAIEHDIGFPSDFYKLFDCDQCHVSEHFRNNTATGKPINCLLSTINRNIPHWPSRKPTHWDWAAKKRYRQWYRKHTTTVSPYQTCTQSCCRFMRHTETRAKGGWWDCWDTRAADGTVCDSTRVCLDKECA</sequence>
<dbReference type="InterPro" id="IPR024079">
    <property type="entry name" value="MetalloPept_cat_dom_sf"/>
</dbReference>
<protein>
    <submittedName>
        <fullName evidence="6">Reprolysin</fullName>
    </submittedName>
</protein>
<dbReference type="PANTHER" id="PTHR11905:SF159">
    <property type="entry name" value="ADAM METALLOPROTEASE"/>
    <property type="match status" value="1"/>
</dbReference>
<keyword evidence="5" id="KW-0732">Signal</keyword>
<keyword evidence="4" id="KW-0482">Metalloprotease</keyword>
<proteinExistence type="predicted"/>
<dbReference type="Gene3D" id="3.40.390.10">
    <property type="entry name" value="Collagenase (Catalytic Domain)"/>
    <property type="match status" value="1"/>
</dbReference>
<dbReference type="EMBL" id="GEDV01009084">
    <property type="protein sequence ID" value="JAP79473.1"/>
    <property type="molecule type" value="Transcribed_RNA"/>
</dbReference>
<dbReference type="GO" id="GO:0008237">
    <property type="term" value="F:metallopeptidase activity"/>
    <property type="evidence" value="ECO:0007669"/>
    <property type="project" value="UniProtKB-KW"/>
</dbReference>
<keyword evidence="1" id="KW-0645">Protease</keyword>
<dbReference type="PANTHER" id="PTHR11905">
    <property type="entry name" value="ADAM A DISINTEGRIN AND METALLOPROTEASE DOMAIN"/>
    <property type="match status" value="1"/>
</dbReference>
<dbReference type="GO" id="GO:0006509">
    <property type="term" value="P:membrane protein ectodomain proteolysis"/>
    <property type="evidence" value="ECO:0007669"/>
    <property type="project" value="TreeGrafter"/>
</dbReference>
<feature type="signal peptide" evidence="5">
    <location>
        <begin position="1"/>
        <end position="19"/>
    </location>
</feature>
<dbReference type="AlphaFoldDB" id="A0A131YJK3"/>
<organism evidence="6">
    <name type="scientific">Rhipicephalus appendiculatus</name>
    <name type="common">Brown ear tick</name>
    <dbReference type="NCBI Taxonomy" id="34631"/>
    <lineage>
        <taxon>Eukaryota</taxon>
        <taxon>Metazoa</taxon>
        <taxon>Ecdysozoa</taxon>
        <taxon>Arthropoda</taxon>
        <taxon>Chelicerata</taxon>
        <taxon>Arachnida</taxon>
        <taxon>Acari</taxon>
        <taxon>Parasitiformes</taxon>
        <taxon>Ixodida</taxon>
        <taxon>Ixodoidea</taxon>
        <taxon>Ixodidae</taxon>
        <taxon>Rhipicephalinae</taxon>
        <taxon>Rhipicephalus</taxon>
        <taxon>Rhipicephalus</taxon>
    </lineage>
</organism>
<evidence type="ECO:0000256" key="5">
    <source>
        <dbReference type="SAM" id="SignalP"/>
    </source>
</evidence>
<evidence type="ECO:0000256" key="3">
    <source>
        <dbReference type="ARBA" id="ARBA00022833"/>
    </source>
</evidence>
<accession>A0A131YJK3</accession>
<keyword evidence="2" id="KW-0378">Hydrolase</keyword>
<evidence type="ECO:0000256" key="1">
    <source>
        <dbReference type="ARBA" id="ARBA00022670"/>
    </source>
</evidence>
<feature type="chain" id="PRO_5007285339" evidence="5">
    <location>
        <begin position="20"/>
        <end position="381"/>
    </location>
</feature>
<keyword evidence="3" id="KW-0862">Zinc</keyword>
<reference evidence="6" key="1">
    <citation type="journal article" date="2016" name="Ticks Tick Borne Dis.">
        <title>De novo assembly and annotation of the salivary gland transcriptome of Rhipicephalus appendiculatus male and female ticks during blood feeding.</title>
        <authorList>
            <person name="de Castro M.H."/>
            <person name="de Klerk D."/>
            <person name="Pienaar R."/>
            <person name="Latif A.A."/>
            <person name="Rees D.J."/>
            <person name="Mans B.J."/>
        </authorList>
    </citation>
    <scope>NUCLEOTIDE SEQUENCE</scope>
    <source>
        <tissue evidence="6">Salivary glands</tissue>
    </source>
</reference>
<evidence type="ECO:0000313" key="6">
    <source>
        <dbReference type="EMBL" id="JAP79473.1"/>
    </source>
</evidence>
<name>A0A131YJK3_RHIAP</name>